<dbReference type="RefSeq" id="WP_284584203.1">
    <property type="nucleotide sequence ID" value="NZ_CP106831.1"/>
</dbReference>
<gene>
    <name evidence="1" type="ORF">OBA43_06505</name>
</gene>
<evidence type="ECO:0000313" key="2">
    <source>
        <dbReference type="Proteomes" id="UP001223501"/>
    </source>
</evidence>
<dbReference type="SUPFAM" id="SSF53756">
    <property type="entry name" value="UDP-Glycosyltransferase/glycogen phosphorylase"/>
    <property type="match status" value="1"/>
</dbReference>
<proteinExistence type="predicted"/>
<name>A0ABY8VEA5_9FLAO</name>
<dbReference type="Proteomes" id="UP001223501">
    <property type="component" value="Chromosome"/>
</dbReference>
<protein>
    <recommendedName>
        <fullName evidence="3">Glycosyltransferase family 1 protein</fullName>
    </recommendedName>
</protein>
<sequence>MLLPTIRKKNRESKSSYKAFTKENCKESTVLIVEPNPYHFEILPGFVNYFQLLGYKVEIMAQPVITEDSPFVKFSSQPKIYTLSAKYQKKALGLENINKYDFVFLSSSVLWADNIRDSYLNWLGFIPNSKNGVLLVEHNVIPYLKDYKHDRFLNQNRLFTLAGQENTPMLNPHYFGEIPSTNKSNENIFVAVVNTKENIDLLYSACRKLISENITNFKLKIAGRTAVNQIPSDLENYISLTGFITFKELWDIYKNADYLIPMLNPEISHHIRFKSGSVTGSWQIMLGFKKPMIIHKDYCNYYRLNEENAIIYNANSQMYKAIKEGINLSDKKYNMIQHHIEHLAKDISEMSLLNLRNSIEAIVSNPL</sequence>
<reference evidence="1 2" key="1">
    <citation type="submission" date="2022-09" db="EMBL/GenBank/DDBJ databases">
        <title>Whole genome sequencing analysis of tet(X)-positive Empedobacter falsenii YWS9-3.</title>
        <authorList>
            <person name="Chen C."/>
            <person name="Lv Y.-L."/>
        </authorList>
    </citation>
    <scope>NUCLEOTIDE SEQUENCE [LARGE SCALE GENOMIC DNA]</scope>
    <source>
        <strain evidence="1 2">YWS9-3_T</strain>
    </source>
</reference>
<keyword evidence="2" id="KW-1185">Reference proteome</keyword>
<evidence type="ECO:0008006" key="3">
    <source>
        <dbReference type="Google" id="ProtNLM"/>
    </source>
</evidence>
<accession>A0ABY8VEA5</accession>
<evidence type="ECO:0000313" key="1">
    <source>
        <dbReference type="EMBL" id="WIH98574.1"/>
    </source>
</evidence>
<dbReference type="EMBL" id="CP106831">
    <property type="protein sequence ID" value="WIH98574.1"/>
    <property type="molecule type" value="Genomic_DNA"/>
</dbReference>
<organism evidence="1 2">
    <name type="scientific">Empedobacter falsenii</name>
    <dbReference type="NCBI Taxonomy" id="343874"/>
    <lineage>
        <taxon>Bacteria</taxon>
        <taxon>Pseudomonadati</taxon>
        <taxon>Bacteroidota</taxon>
        <taxon>Flavobacteriia</taxon>
        <taxon>Flavobacteriales</taxon>
        <taxon>Weeksellaceae</taxon>
        <taxon>Empedobacter</taxon>
    </lineage>
</organism>